<dbReference type="GO" id="GO:0005789">
    <property type="term" value="C:endoplasmic reticulum membrane"/>
    <property type="evidence" value="ECO:0007669"/>
    <property type="project" value="UniProtKB-SubCell"/>
</dbReference>
<evidence type="ECO:0000256" key="5">
    <source>
        <dbReference type="ARBA" id="ARBA00022824"/>
    </source>
</evidence>
<dbReference type="STRING" id="1684307.A0A316U9R7"/>
<feature type="region of interest" description="Disordered" evidence="10">
    <location>
        <begin position="39"/>
        <end position="149"/>
    </location>
</feature>
<feature type="compositionally biased region" description="Low complexity" evidence="10">
    <location>
        <begin position="130"/>
        <end position="145"/>
    </location>
</feature>
<dbReference type="Pfam" id="PF09753">
    <property type="entry name" value="Use1"/>
    <property type="match status" value="1"/>
</dbReference>
<dbReference type="AlphaFoldDB" id="A0A316U9R7"/>
<evidence type="ECO:0000256" key="11">
    <source>
        <dbReference type="SAM" id="Phobius"/>
    </source>
</evidence>
<evidence type="ECO:0000313" key="12">
    <source>
        <dbReference type="EMBL" id="PWN21912.1"/>
    </source>
</evidence>
<evidence type="ECO:0000256" key="1">
    <source>
        <dbReference type="ARBA" id="ARBA00004163"/>
    </source>
</evidence>
<dbReference type="PANTHER" id="PTHR13050:SF7">
    <property type="entry name" value="VESICLE TRANSPORT PROTEIN USE1"/>
    <property type="match status" value="1"/>
</dbReference>
<evidence type="ECO:0000256" key="6">
    <source>
        <dbReference type="ARBA" id="ARBA00022892"/>
    </source>
</evidence>
<feature type="compositionally biased region" description="Basic and acidic residues" evidence="10">
    <location>
        <begin position="118"/>
        <end position="129"/>
    </location>
</feature>
<evidence type="ECO:0000256" key="9">
    <source>
        <dbReference type="ARBA" id="ARBA00023136"/>
    </source>
</evidence>
<keyword evidence="7" id="KW-0653">Protein transport</keyword>
<name>A0A316U9R7_9BASI</name>
<keyword evidence="13" id="KW-1185">Reference proteome</keyword>
<dbReference type="OrthoDB" id="4506189at2759"/>
<keyword evidence="4 11" id="KW-0812">Transmembrane</keyword>
<accession>A0A316U9R7</accession>
<dbReference type="GO" id="GO:0031201">
    <property type="term" value="C:SNARE complex"/>
    <property type="evidence" value="ECO:0007669"/>
    <property type="project" value="TreeGrafter"/>
</dbReference>
<keyword evidence="5" id="KW-0256">Endoplasmic reticulum</keyword>
<evidence type="ECO:0000256" key="3">
    <source>
        <dbReference type="ARBA" id="ARBA00022448"/>
    </source>
</evidence>
<dbReference type="Proteomes" id="UP000245942">
    <property type="component" value="Unassembled WGS sequence"/>
</dbReference>
<dbReference type="RefSeq" id="XP_025349072.1">
    <property type="nucleotide sequence ID" value="XM_025489417.1"/>
</dbReference>
<dbReference type="InterPro" id="IPR019150">
    <property type="entry name" value="Vesicle_transport_protein_Use1"/>
</dbReference>
<organism evidence="12 13">
    <name type="scientific">Pseudomicrostroma glucosiphilum</name>
    <dbReference type="NCBI Taxonomy" id="1684307"/>
    <lineage>
        <taxon>Eukaryota</taxon>
        <taxon>Fungi</taxon>
        <taxon>Dikarya</taxon>
        <taxon>Basidiomycota</taxon>
        <taxon>Ustilaginomycotina</taxon>
        <taxon>Exobasidiomycetes</taxon>
        <taxon>Microstromatales</taxon>
        <taxon>Microstromatales incertae sedis</taxon>
        <taxon>Pseudomicrostroma</taxon>
    </lineage>
</organism>
<evidence type="ECO:0000256" key="7">
    <source>
        <dbReference type="ARBA" id="ARBA00022927"/>
    </source>
</evidence>
<feature type="transmembrane region" description="Helical" evidence="11">
    <location>
        <begin position="216"/>
        <end position="236"/>
    </location>
</feature>
<evidence type="ECO:0008006" key="14">
    <source>
        <dbReference type="Google" id="ProtNLM"/>
    </source>
</evidence>
<keyword evidence="8 11" id="KW-1133">Transmembrane helix</keyword>
<keyword evidence="9 11" id="KW-0472">Membrane</keyword>
<keyword evidence="6" id="KW-0931">ER-Golgi transport</keyword>
<dbReference type="GO" id="GO:0006890">
    <property type="term" value="P:retrograde vesicle-mediated transport, Golgi to endoplasmic reticulum"/>
    <property type="evidence" value="ECO:0007669"/>
    <property type="project" value="TreeGrafter"/>
</dbReference>
<dbReference type="GO" id="GO:0005484">
    <property type="term" value="F:SNAP receptor activity"/>
    <property type="evidence" value="ECO:0007669"/>
    <property type="project" value="TreeGrafter"/>
</dbReference>
<sequence length="239" mass="26141">MFSASQAIDSRTASPRLSETVAVQSYLSSASMARYLERSIKQSSRKAGSHSSISLPPVPRLVVGSNSQPEGETLDQAAREKARLRQEAEEAEMAEYETASNLRRRGGYKAANDESEDGERAGGTKDEKAASTSYPPSTSTAPVVSGDRSTQEALSSELLRMASILKNQTISFSSALERDRKLLESTDQQLSQNLDLMTRTRGRLGEYAHKARGMGWLTLGTVVMVVITWMLMFVVIKLT</sequence>
<comment type="similarity">
    <text evidence="2">Belongs to the USE1 family.</text>
</comment>
<evidence type="ECO:0000256" key="2">
    <source>
        <dbReference type="ARBA" id="ARBA00007891"/>
    </source>
</evidence>
<evidence type="ECO:0000313" key="13">
    <source>
        <dbReference type="Proteomes" id="UP000245942"/>
    </source>
</evidence>
<evidence type="ECO:0000256" key="8">
    <source>
        <dbReference type="ARBA" id="ARBA00022989"/>
    </source>
</evidence>
<reference evidence="12 13" key="1">
    <citation type="journal article" date="2018" name="Mol. Biol. Evol.">
        <title>Broad Genomic Sampling Reveals a Smut Pathogenic Ancestry of the Fungal Clade Ustilaginomycotina.</title>
        <authorList>
            <person name="Kijpornyongpan T."/>
            <person name="Mondo S.J."/>
            <person name="Barry K."/>
            <person name="Sandor L."/>
            <person name="Lee J."/>
            <person name="Lipzen A."/>
            <person name="Pangilinan J."/>
            <person name="LaButti K."/>
            <person name="Hainaut M."/>
            <person name="Henrissat B."/>
            <person name="Grigoriev I.V."/>
            <person name="Spatafora J.W."/>
            <person name="Aime M.C."/>
        </authorList>
    </citation>
    <scope>NUCLEOTIDE SEQUENCE [LARGE SCALE GENOMIC DNA]</scope>
    <source>
        <strain evidence="12 13">MCA 4718</strain>
    </source>
</reference>
<evidence type="ECO:0000256" key="4">
    <source>
        <dbReference type="ARBA" id="ARBA00022692"/>
    </source>
</evidence>
<dbReference type="GO" id="GO:0015031">
    <property type="term" value="P:protein transport"/>
    <property type="evidence" value="ECO:0007669"/>
    <property type="project" value="UniProtKB-KW"/>
</dbReference>
<protein>
    <recommendedName>
        <fullName evidence="14">t-SNARE coiled-coil homology domain-containing protein</fullName>
    </recommendedName>
</protein>
<dbReference type="PANTHER" id="PTHR13050">
    <property type="entry name" value="USE1-LIKE PROTEIN"/>
    <property type="match status" value="1"/>
</dbReference>
<dbReference type="CDD" id="cd15860">
    <property type="entry name" value="SNARE_USE1"/>
    <property type="match status" value="1"/>
</dbReference>
<feature type="compositionally biased region" description="Basic and acidic residues" evidence="10">
    <location>
        <begin position="77"/>
        <end position="88"/>
    </location>
</feature>
<dbReference type="GeneID" id="37011151"/>
<dbReference type="EMBL" id="KZ819324">
    <property type="protein sequence ID" value="PWN21912.1"/>
    <property type="molecule type" value="Genomic_DNA"/>
</dbReference>
<proteinExistence type="inferred from homology"/>
<comment type="subcellular location">
    <subcellularLocation>
        <location evidence="1">Endoplasmic reticulum membrane</location>
        <topology evidence="1">Single-pass type IV membrane protein</topology>
    </subcellularLocation>
</comment>
<keyword evidence="3" id="KW-0813">Transport</keyword>
<gene>
    <name evidence="12" type="ORF">BCV69DRAFT_159792</name>
</gene>
<evidence type="ECO:0000256" key="10">
    <source>
        <dbReference type="SAM" id="MobiDB-lite"/>
    </source>
</evidence>